<dbReference type="AlphaFoldDB" id="A0A382SRZ5"/>
<feature type="non-terminal residue" evidence="1">
    <location>
        <position position="1"/>
    </location>
</feature>
<organism evidence="1">
    <name type="scientific">marine metagenome</name>
    <dbReference type="NCBI Taxonomy" id="408172"/>
    <lineage>
        <taxon>unclassified sequences</taxon>
        <taxon>metagenomes</taxon>
        <taxon>ecological metagenomes</taxon>
    </lineage>
</organism>
<proteinExistence type="predicted"/>
<reference evidence="1" key="1">
    <citation type="submission" date="2018-05" db="EMBL/GenBank/DDBJ databases">
        <authorList>
            <person name="Lanie J.A."/>
            <person name="Ng W.-L."/>
            <person name="Kazmierczak K.M."/>
            <person name="Andrzejewski T.M."/>
            <person name="Davidsen T.M."/>
            <person name="Wayne K.J."/>
            <person name="Tettelin H."/>
            <person name="Glass J.I."/>
            <person name="Rusch D."/>
            <person name="Podicherti R."/>
            <person name="Tsui H.-C.T."/>
            <person name="Winkler M.E."/>
        </authorList>
    </citation>
    <scope>NUCLEOTIDE SEQUENCE</scope>
</reference>
<sequence>VPAPRRPHPGARTVGLVTYFAASGSQGGKS</sequence>
<protein>
    <submittedName>
        <fullName evidence="1">Uncharacterized protein</fullName>
    </submittedName>
</protein>
<gene>
    <name evidence="1" type="ORF">METZ01_LOCUS365558</name>
</gene>
<accession>A0A382SRZ5</accession>
<dbReference type="EMBL" id="UINC01131163">
    <property type="protein sequence ID" value="SVD12704.1"/>
    <property type="molecule type" value="Genomic_DNA"/>
</dbReference>
<evidence type="ECO:0000313" key="1">
    <source>
        <dbReference type="EMBL" id="SVD12704.1"/>
    </source>
</evidence>
<name>A0A382SRZ5_9ZZZZ</name>